<dbReference type="Pfam" id="PF03457">
    <property type="entry name" value="HA"/>
    <property type="match status" value="1"/>
</dbReference>
<feature type="compositionally biased region" description="Basic residues" evidence="1">
    <location>
        <begin position="378"/>
        <end position="388"/>
    </location>
</feature>
<proteinExistence type="predicted"/>
<dbReference type="RefSeq" id="WP_089255343.1">
    <property type="nucleotide sequence ID" value="NZ_FZPH01000025.1"/>
</dbReference>
<evidence type="ECO:0000256" key="1">
    <source>
        <dbReference type="SAM" id="MobiDB-lite"/>
    </source>
</evidence>
<feature type="region of interest" description="Disordered" evidence="1">
    <location>
        <begin position="365"/>
        <end position="400"/>
    </location>
</feature>
<dbReference type="Gene3D" id="6.10.140.530">
    <property type="match status" value="1"/>
</dbReference>
<dbReference type="EMBL" id="FZPH01000025">
    <property type="protein sequence ID" value="SNT65659.1"/>
    <property type="molecule type" value="Genomic_DNA"/>
</dbReference>
<protein>
    <submittedName>
        <fullName evidence="3">Helicase associated domain-containing protein</fullName>
    </submittedName>
</protein>
<keyword evidence="4" id="KW-1185">Reference proteome</keyword>
<accession>A0A239PH07</accession>
<dbReference type="AlphaFoldDB" id="A0A239PH07"/>
<name>A0A239PH07_9ACTN</name>
<gene>
    <name evidence="3" type="ORF">SAMN05421812_1252</name>
</gene>
<dbReference type="Gene3D" id="3.40.50.300">
    <property type="entry name" value="P-loop containing nucleotide triphosphate hydrolases"/>
    <property type="match status" value="1"/>
</dbReference>
<evidence type="ECO:0000313" key="4">
    <source>
        <dbReference type="Proteomes" id="UP000198362"/>
    </source>
</evidence>
<feature type="domain" description="Helicase-associated" evidence="2">
    <location>
        <begin position="207"/>
        <end position="278"/>
    </location>
</feature>
<dbReference type="SUPFAM" id="SSF52540">
    <property type="entry name" value="P-loop containing nucleoside triphosphate hydrolases"/>
    <property type="match status" value="1"/>
</dbReference>
<dbReference type="Proteomes" id="UP000198362">
    <property type="component" value="Unassembled WGS sequence"/>
</dbReference>
<organism evidence="3 4">
    <name type="scientific">Asanoa hainanensis</name>
    <dbReference type="NCBI Taxonomy" id="560556"/>
    <lineage>
        <taxon>Bacteria</taxon>
        <taxon>Bacillati</taxon>
        <taxon>Actinomycetota</taxon>
        <taxon>Actinomycetes</taxon>
        <taxon>Micromonosporales</taxon>
        <taxon>Micromonosporaceae</taxon>
        <taxon>Asanoa</taxon>
    </lineage>
</organism>
<reference evidence="3 4" key="1">
    <citation type="submission" date="2017-06" db="EMBL/GenBank/DDBJ databases">
        <authorList>
            <person name="Kim H.J."/>
            <person name="Triplett B.A."/>
        </authorList>
    </citation>
    <scope>NUCLEOTIDE SEQUENCE [LARGE SCALE GENOMIC DNA]</scope>
    <source>
        <strain evidence="3 4">CGMCC 4.5593</strain>
    </source>
</reference>
<dbReference type="InterPro" id="IPR027417">
    <property type="entry name" value="P-loop_NTPase"/>
</dbReference>
<dbReference type="OrthoDB" id="9776021at2"/>
<evidence type="ECO:0000313" key="3">
    <source>
        <dbReference type="EMBL" id="SNT65659.1"/>
    </source>
</evidence>
<evidence type="ECO:0000259" key="2">
    <source>
        <dbReference type="Pfam" id="PF03457"/>
    </source>
</evidence>
<sequence length="400" mass="44106">MRVLPSARCLNEGVDVPGVDGVLFDGKYTSVVNIIQAIGRALRAAEGKHLGYIILPVTLPADLDDDTGMSLSAFRHVWAVLRGLRAHDHRLAEELDDAVRAGLRHGGRRRTDAGRVEFLLPDGFDENAVQLRLVEEVGSGWEKFYTAALDWAQQNPGRRLAMTISHHSVGIGNWAEGQRRARTGGVLAAEQVHRLELIPGWYWDREQADWDDTFDLLTSYVDVYGSVADRTSGDSLFNKTISKGAKPWKLGVWLAVQRQTYRDGLLDPVRAARLEQLPGWDWTAGLRDIDIAMIQALRVFGTGSPWAAGSTPCAAPTSSARTCHLRCSTRSRPPPPRHQRRTAVAVGAGPHPLGGDLRRAAAVRGQRAATADWQGRRRDLRRHHRARSVGRQAAVPAPPR</sequence>
<dbReference type="InterPro" id="IPR005114">
    <property type="entry name" value="Helicase_assoc"/>
</dbReference>